<dbReference type="EMBL" id="JAKMXF010000364">
    <property type="protein sequence ID" value="KAI6646037.1"/>
    <property type="molecule type" value="Genomic_DNA"/>
</dbReference>
<comment type="caution">
    <text evidence="1">The sequence shown here is derived from an EMBL/GenBank/DDBJ whole genome shotgun (WGS) entry which is preliminary data.</text>
</comment>
<proteinExistence type="predicted"/>
<reference evidence="1 2" key="1">
    <citation type="journal article" date="2023" name="BMC Biol.">
        <title>The compact genome of the sponge Oopsacas minuta (Hexactinellida) is lacking key metazoan core genes.</title>
        <authorList>
            <person name="Santini S."/>
            <person name="Schenkelaars Q."/>
            <person name="Jourda C."/>
            <person name="Duchesne M."/>
            <person name="Belahbib H."/>
            <person name="Rocher C."/>
            <person name="Selva M."/>
            <person name="Riesgo A."/>
            <person name="Vervoort M."/>
            <person name="Leys S.P."/>
            <person name="Kodjabachian L."/>
            <person name="Le Bivic A."/>
            <person name="Borchiellini C."/>
            <person name="Claverie J.M."/>
            <person name="Renard E."/>
        </authorList>
    </citation>
    <scope>NUCLEOTIDE SEQUENCE [LARGE SCALE GENOMIC DNA]</scope>
    <source>
        <strain evidence="1">SPO-2</strain>
    </source>
</reference>
<dbReference type="AlphaFoldDB" id="A0AAV7JBC1"/>
<gene>
    <name evidence="1" type="ORF">LOD99_9567</name>
</gene>
<organism evidence="1 2">
    <name type="scientific">Oopsacas minuta</name>
    <dbReference type="NCBI Taxonomy" id="111878"/>
    <lineage>
        <taxon>Eukaryota</taxon>
        <taxon>Metazoa</taxon>
        <taxon>Porifera</taxon>
        <taxon>Hexactinellida</taxon>
        <taxon>Hexasterophora</taxon>
        <taxon>Lyssacinosida</taxon>
        <taxon>Leucopsacidae</taxon>
        <taxon>Oopsacas</taxon>
    </lineage>
</organism>
<name>A0AAV7JBC1_9METZ</name>
<evidence type="ECO:0000313" key="2">
    <source>
        <dbReference type="Proteomes" id="UP001165289"/>
    </source>
</evidence>
<dbReference type="Proteomes" id="UP001165289">
    <property type="component" value="Unassembled WGS sequence"/>
</dbReference>
<keyword evidence="2" id="KW-1185">Reference proteome</keyword>
<evidence type="ECO:0000313" key="1">
    <source>
        <dbReference type="EMBL" id="KAI6646037.1"/>
    </source>
</evidence>
<protein>
    <submittedName>
        <fullName evidence="1">Uncharacterized protein</fullName>
    </submittedName>
</protein>
<accession>A0AAV7JBC1</accession>
<sequence>MYRLSNLTLEKTAFQIDYPFGEYGTSTTGNIARKCFLNEKYFIASATSTMIEEDRLTLNTIQTNLSVILRVYNSHKRIDIDKLYSNCKDTYEENLVNFLGKALHRLFVKYLRILQN</sequence>